<dbReference type="Pfam" id="PF00226">
    <property type="entry name" value="DnaJ"/>
    <property type="match status" value="1"/>
</dbReference>
<protein>
    <submittedName>
        <fullName evidence="4">Heat shock protein DnaJ domain protein</fullName>
    </submittedName>
</protein>
<evidence type="ECO:0000256" key="2">
    <source>
        <dbReference type="SAM" id="Phobius"/>
    </source>
</evidence>
<dbReference type="PANTHER" id="PTHR43096:SF58">
    <property type="entry name" value="CHAPERONE DNAJ-DOMAIN SUPERFAMILY PROTEIN"/>
    <property type="match status" value="1"/>
</dbReference>
<keyword evidence="4" id="KW-0346">Stress response</keyword>
<feature type="domain" description="J" evidence="3">
    <location>
        <begin position="8"/>
        <end position="69"/>
    </location>
</feature>
<evidence type="ECO:0000256" key="1">
    <source>
        <dbReference type="SAM" id="MobiDB-lite"/>
    </source>
</evidence>
<dbReference type="SUPFAM" id="SSF46565">
    <property type="entry name" value="Chaperone J-domain"/>
    <property type="match status" value="1"/>
</dbReference>
<feature type="transmembrane region" description="Helical" evidence="2">
    <location>
        <begin position="227"/>
        <end position="244"/>
    </location>
</feature>
<dbReference type="RefSeq" id="WP_013884800.1">
    <property type="nucleotide sequence ID" value="NC_015671.1"/>
</dbReference>
<dbReference type="HOGENOM" id="CLU_755851_0_0_11"/>
<feature type="transmembrane region" description="Helical" evidence="2">
    <location>
        <begin position="256"/>
        <end position="277"/>
    </location>
</feature>
<keyword evidence="2" id="KW-0472">Membrane</keyword>
<feature type="transmembrane region" description="Helical" evidence="2">
    <location>
        <begin position="193"/>
        <end position="215"/>
    </location>
</feature>
<organism evidence="4 5">
    <name type="scientific">Cellulomonas gilvus (strain ATCC 13127 / NRRL B-14078)</name>
    <name type="common">Cellvibrio gilvus</name>
    <dbReference type="NCBI Taxonomy" id="593907"/>
    <lineage>
        <taxon>Bacteria</taxon>
        <taxon>Bacillati</taxon>
        <taxon>Actinomycetota</taxon>
        <taxon>Actinomycetes</taxon>
        <taxon>Micrococcales</taxon>
        <taxon>Cellulomonadaceae</taxon>
        <taxon>Cellulomonas</taxon>
    </lineage>
</organism>
<name>F8A539_CELGA</name>
<dbReference type="Proteomes" id="UP000000485">
    <property type="component" value="Chromosome"/>
</dbReference>
<proteinExistence type="predicted"/>
<accession>F8A539</accession>
<dbReference type="KEGG" id="cga:Celgi_2786"/>
<dbReference type="SMART" id="SM00271">
    <property type="entry name" value="DnaJ"/>
    <property type="match status" value="1"/>
</dbReference>
<dbReference type="GO" id="GO:0005737">
    <property type="term" value="C:cytoplasm"/>
    <property type="evidence" value="ECO:0007669"/>
    <property type="project" value="TreeGrafter"/>
</dbReference>
<feature type="transmembrane region" description="Helical" evidence="2">
    <location>
        <begin position="164"/>
        <end position="181"/>
    </location>
</feature>
<reference evidence="5" key="1">
    <citation type="submission" date="2011-04" db="EMBL/GenBank/DDBJ databases">
        <title>Complete sequence of Cellvibrio gilvus ATCC 13127.</title>
        <authorList>
            <person name="Lucas S."/>
            <person name="Han J."/>
            <person name="Lapidus A."/>
            <person name="Cheng J.-F."/>
            <person name="Goodwin L."/>
            <person name="Pitluck S."/>
            <person name="Peters L."/>
            <person name="Munk A."/>
            <person name="Detter J.C."/>
            <person name="Han C."/>
            <person name="Tapia R."/>
            <person name="Land M."/>
            <person name="Hauser L."/>
            <person name="Kyrpides N."/>
            <person name="Ivanova N."/>
            <person name="Ovchinnikova G."/>
            <person name="Pagani I."/>
            <person name="Mead D."/>
            <person name="Brumm P."/>
            <person name="Woyke T."/>
        </authorList>
    </citation>
    <scope>NUCLEOTIDE SEQUENCE [LARGE SCALE GENOMIC DNA]</scope>
    <source>
        <strain evidence="5">ATCC 13127 / NRRL B-14078</strain>
    </source>
</reference>
<dbReference type="PROSITE" id="PS50076">
    <property type="entry name" value="DNAJ_2"/>
    <property type="match status" value="1"/>
</dbReference>
<dbReference type="InterPro" id="IPR001623">
    <property type="entry name" value="DnaJ_domain"/>
</dbReference>
<dbReference type="EMBL" id="CP002665">
    <property type="protein sequence ID" value="AEI13283.1"/>
    <property type="molecule type" value="Genomic_DNA"/>
</dbReference>
<feature type="region of interest" description="Disordered" evidence="1">
    <location>
        <begin position="95"/>
        <end position="132"/>
    </location>
</feature>
<dbReference type="GO" id="GO:0051082">
    <property type="term" value="F:unfolded protein binding"/>
    <property type="evidence" value="ECO:0007669"/>
    <property type="project" value="TreeGrafter"/>
</dbReference>
<dbReference type="STRING" id="593907.Celgi_2786"/>
<dbReference type="PANTHER" id="PTHR43096">
    <property type="entry name" value="DNAJ HOMOLOG 1, MITOCHONDRIAL-RELATED"/>
    <property type="match status" value="1"/>
</dbReference>
<dbReference type="Gene3D" id="1.10.287.110">
    <property type="entry name" value="DnaJ domain"/>
    <property type="match status" value="1"/>
</dbReference>
<dbReference type="CDD" id="cd06257">
    <property type="entry name" value="DnaJ"/>
    <property type="match status" value="1"/>
</dbReference>
<sequence length="366" mass="38499">MEVTDDASPYDVLGIAPDASPEDVRAAYLRAVRTAHPDMGGSAERFTAVADAWAVLGSRESRALYDARGARGDAWGDDVGFDVPFDHAAAQAPVWTGSEGDEPGPGPAPGPRPAARPDPAPTRGPDPGPPVVVDPLCSRPLPLPVRPWRLPDRSAVRERTGHRVLVLCAGVPAAVVAMLPFRDGHPLPVGPEAIKGLAVFGMVFGAGVIATLHCAPSARPARLKAAWVMWGSLAVFVAYAIDFVDVGRSGTPAGRALVVGTVFAGALALAVRASVLVRRERAETRARDAADPWKLAARWDELLRSRATERGWDRDVVGRTDPRTGEARWELVIDGVVVAAASDAALGAWVDLQRGAGHDVARPVVG</sequence>
<evidence type="ECO:0000259" key="3">
    <source>
        <dbReference type="PROSITE" id="PS50076"/>
    </source>
</evidence>
<keyword evidence="2" id="KW-0812">Transmembrane</keyword>
<keyword evidence="2" id="KW-1133">Transmembrane helix</keyword>
<keyword evidence="5" id="KW-1185">Reference proteome</keyword>
<dbReference type="GO" id="GO:0042026">
    <property type="term" value="P:protein refolding"/>
    <property type="evidence" value="ECO:0007669"/>
    <property type="project" value="TreeGrafter"/>
</dbReference>
<dbReference type="eggNOG" id="COG2214">
    <property type="taxonomic scope" value="Bacteria"/>
</dbReference>
<gene>
    <name evidence="4" type="ordered locus">Celgi_2786</name>
</gene>
<dbReference type="InterPro" id="IPR036869">
    <property type="entry name" value="J_dom_sf"/>
</dbReference>
<feature type="compositionally biased region" description="Pro residues" evidence="1">
    <location>
        <begin position="104"/>
        <end position="132"/>
    </location>
</feature>
<evidence type="ECO:0000313" key="5">
    <source>
        <dbReference type="Proteomes" id="UP000000485"/>
    </source>
</evidence>
<dbReference type="PRINTS" id="PR00625">
    <property type="entry name" value="JDOMAIN"/>
</dbReference>
<dbReference type="AlphaFoldDB" id="F8A539"/>
<evidence type="ECO:0000313" key="4">
    <source>
        <dbReference type="EMBL" id="AEI13283.1"/>
    </source>
</evidence>